<dbReference type="InterPro" id="IPR036770">
    <property type="entry name" value="Ankyrin_rpt-contain_sf"/>
</dbReference>
<keyword evidence="7" id="KW-1185">Reference proteome</keyword>
<protein>
    <recommendedName>
        <fullName evidence="8">DUF4132 domain-containing protein</fullName>
    </recommendedName>
</protein>
<dbReference type="STRING" id="391936.S7S_09380"/>
<feature type="domain" description="DUF7737" evidence="5">
    <location>
        <begin position="923"/>
        <end position="1017"/>
    </location>
</feature>
<reference evidence="6 7" key="1">
    <citation type="journal article" date="2012" name="J. Bacteriol.">
        <title>Genome sequence of an alkane-degrading bacterium, Alcanivorax pacificus type strain W11-5, isolated from deep sea sediment.</title>
        <authorList>
            <person name="Lai Q."/>
            <person name="Shao Z."/>
        </authorList>
    </citation>
    <scope>NUCLEOTIDE SEQUENCE [LARGE SCALE GENOMIC DNA]</scope>
    <source>
        <strain evidence="6 7">W11-5</strain>
    </source>
</reference>
<organism evidence="6 7">
    <name type="scientific">Isoalcanivorax pacificus W11-5</name>
    <dbReference type="NCBI Taxonomy" id="391936"/>
    <lineage>
        <taxon>Bacteria</taxon>
        <taxon>Pseudomonadati</taxon>
        <taxon>Pseudomonadota</taxon>
        <taxon>Gammaproteobacteria</taxon>
        <taxon>Oceanospirillales</taxon>
        <taxon>Alcanivoracaceae</taxon>
        <taxon>Isoalcanivorax</taxon>
    </lineage>
</organism>
<evidence type="ECO:0000256" key="2">
    <source>
        <dbReference type="ARBA" id="ARBA00023043"/>
    </source>
</evidence>
<evidence type="ECO:0000256" key="3">
    <source>
        <dbReference type="PROSITE-ProRule" id="PRU00023"/>
    </source>
</evidence>
<keyword evidence="1" id="KW-0677">Repeat</keyword>
<dbReference type="Gene3D" id="1.25.40.20">
    <property type="entry name" value="Ankyrin repeat-containing domain"/>
    <property type="match status" value="2"/>
</dbReference>
<dbReference type="PANTHER" id="PTHR24171">
    <property type="entry name" value="ANKYRIN REPEAT DOMAIN-CONTAINING PROTEIN 39-RELATED"/>
    <property type="match status" value="1"/>
</dbReference>
<evidence type="ECO:0000313" key="7">
    <source>
        <dbReference type="Proteomes" id="UP000006764"/>
    </source>
</evidence>
<dbReference type="SMART" id="SM00248">
    <property type="entry name" value="ANK"/>
    <property type="match status" value="3"/>
</dbReference>
<dbReference type="Pfam" id="PF24879">
    <property type="entry name" value="DUF7737"/>
    <property type="match status" value="1"/>
</dbReference>
<name>A0A0B4XP84_9GAMM</name>
<dbReference type="AlphaFoldDB" id="A0A0B4XP84"/>
<evidence type="ECO:0008006" key="8">
    <source>
        <dbReference type="Google" id="ProtNLM"/>
    </source>
</evidence>
<dbReference type="InterPro" id="IPR056639">
    <property type="entry name" value="DUF7737"/>
</dbReference>
<proteinExistence type="predicted"/>
<dbReference type="Pfam" id="PF13569">
    <property type="entry name" value="DUF4132"/>
    <property type="match status" value="1"/>
</dbReference>
<dbReference type="InterPro" id="IPR002110">
    <property type="entry name" value="Ankyrin_rpt"/>
</dbReference>
<dbReference type="PROSITE" id="PS50088">
    <property type="entry name" value="ANK_REPEAT"/>
    <property type="match status" value="1"/>
</dbReference>
<evidence type="ECO:0000313" key="6">
    <source>
        <dbReference type="EMBL" id="AJD48288.1"/>
    </source>
</evidence>
<dbReference type="SUPFAM" id="SSF48403">
    <property type="entry name" value="Ankyrin repeat"/>
    <property type="match status" value="1"/>
</dbReference>
<feature type="repeat" description="ANK" evidence="3">
    <location>
        <begin position="303"/>
        <end position="335"/>
    </location>
</feature>
<evidence type="ECO:0000259" key="4">
    <source>
        <dbReference type="Pfam" id="PF13569"/>
    </source>
</evidence>
<dbReference type="OrthoDB" id="9763697at2"/>
<dbReference type="PANTHER" id="PTHR24171:SF9">
    <property type="entry name" value="ANKYRIN REPEAT DOMAIN-CONTAINING PROTEIN 39"/>
    <property type="match status" value="1"/>
</dbReference>
<dbReference type="Proteomes" id="UP000006764">
    <property type="component" value="Chromosome"/>
</dbReference>
<accession>A0A0B4XP84</accession>
<keyword evidence="2 3" id="KW-0040">ANK repeat</keyword>
<dbReference type="Pfam" id="PF12796">
    <property type="entry name" value="Ank_2"/>
    <property type="match status" value="1"/>
</dbReference>
<sequence>MGINHDVRKFFFSNPSCDDLTDLLDNDPEIIDQKSNPLASESIFELAVIFCRPDLLALLFSRGLRLTEDSRSYRSIISLAAGGYRKAPDLSLQMIRILLDNGIAFPEEDSRAVKGLMQSGLKEALVSGDTQYIENLCIMGLDLLKVEHAAQYSIISFTISATDERYSRMMAFPAPEEQASRTRSLDSMVEFLLQKGCSINSISPNGMGSPLAESLKAGYCPLALQLFRKGATVGHGEQLLDQLAGCSTAPKELLDELLAKEDFAALPGKDYVASMLIALRRRNLAFIEYLVKEKGASVNHSSSEETPLSYAVSRKFREAISLLIELGADVNLSDNNGKMPLELALSLAGAKKIATQLKKLGARTKLQMLNPVEGEHLYREEIRRSMDVGEPWVRQAFSDMDNLLADQLDGWRKLIRHCLDNNGSKPSSKWLKEANGLIDIIGPSVHRKLLLEWLPLLKQDRLTDDKFREIHPHNNLPSYQISENNTRLLRGIIWSTLRHNDDEMAVVLRELAEQMYKKIRWVGMRNVKIANAAAHTLASMPGMTGIKEVVTLRSKIKYNAARININRILEQAAKNRGATLESLEDSMIPDYGLSDVGELTTSIDACVARVRMTSIGQCEVSWEYKGKKRKSPPAEIAKDNAERIKEIKTMIKELKSASIAHAARLEGLYFRPSAIDFEDWESRYLNHKLIGFMARHLVWRIVQQGVAYDVIYRDASLVTHDGQIFSPKKGATVCLWHPAMADGGEILAWRAYISHAGFSQPFKQAHREVYLLTDAERKERYNSFRFAHHILKQSQFHALAEQRGWSQTRGGMWCGGAENSATRKLKEHGLIAELEAFGADAYGQSDSGMYACVAINALKFFTEDDDDQVSVDLKDVDPLVLSEIMRDADLFVGVAGIGNDPNWYNRDAEWQKVSFGKLSEFGRTRRDVLQALVPRLAFKDRLKMDDRFLRVQGNLGAYKIHLGSANVLMEPGDQYLCIVQGSPQDNVMLPFEGDHILSLILSKAALLASDDKITDHSEPAPLKRTPGSDILIAPGGSHATYTPSSLHRRFQGSGGHAGRLNRSCSSGTTAGYIRQNTGQLAGCITGRAARELTLACTG</sequence>
<dbReference type="HOGENOM" id="CLU_283534_0_0_6"/>
<dbReference type="InterPro" id="IPR025406">
    <property type="entry name" value="DUF4132"/>
</dbReference>
<gene>
    <name evidence="6" type="ORF">S7S_09380</name>
</gene>
<feature type="domain" description="DUF4132" evidence="4">
    <location>
        <begin position="626"/>
        <end position="805"/>
    </location>
</feature>
<dbReference type="EMBL" id="CP004387">
    <property type="protein sequence ID" value="AJD48288.1"/>
    <property type="molecule type" value="Genomic_DNA"/>
</dbReference>
<dbReference type="PROSITE" id="PS50297">
    <property type="entry name" value="ANK_REP_REGION"/>
    <property type="match status" value="1"/>
</dbReference>
<evidence type="ECO:0000259" key="5">
    <source>
        <dbReference type="Pfam" id="PF24879"/>
    </source>
</evidence>
<evidence type="ECO:0000256" key="1">
    <source>
        <dbReference type="ARBA" id="ARBA00022737"/>
    </source>
</evidence>
<dbReference type="KEGG" id="apac:S7S_09380"/>